<dbReference type="Pfam" id="PF12777">
    <property type="entry name" value="MT"/>
    <property type="match status" value="1"/>
</dbReference>
<dbReference type="GO" id="GO:0005874">
    <property type="term" value="C:microtubule"/>
    <property type="evidence" value="ECO:0007669"/>
    <property type="project" value="UniProtKB-KW"/>
</dbReference>
<evidence type="ECO:0000256" key="11">
    <source>
        <dbReference type="ARBA" id="ARBA00023069"/>
    </source>
</evidence>
<evidence type="ECO:0000256" key="4">
    <source>
        <dbReference type="ARBA" id="ARBA00022701"/>
    </source>
</evidence>
<dbReference type="Pfam" id="PF08393">
    <property type="entry name" value="DHC_N2"/>
    <property type="match status" value="1"/>
</dbReference>
<feature type="compositionally biased region" description="Polar residues" evidence="16">
    <location>
        <begin position="1"/>
        <end position="15"/>
    </location>
</feature>
<dbReference type="Gene3D" id="1.10.8.710">
    <property type="match status" value="1"/>
</dbReference>
<dbReference type="InterPro" id="IPR042222">
    <property type="entry name" value="Dynein_2_N"/>
</dbReference>
<dbReference type="InterPro" id="IPR042219">
    <property type="entry name" value="AAA_lid_11_sf"/>
</dbReference>
<keyword evidence="5" id="KW-0547">Nucleotide-binding</keyword>
<dbReference type="GO" id="GO:0097729">
    <property type="term" value="C:9+2 motile cilium"/>
    <property type="evidence" value="ECO:0000318"/>
    <property type="project" value="GO_Central"/>
</dbReference>
<feature type="region of interest" description="Disordered" evidence="16">
    <location>
        <begin position="382"/>
        <end position="402"/>
    </location>
</feature>
<feature type="domain" description="AAA+ ATPase" evidence="17">
    <location>
        <begin position="2200"/>
        <end position="2546"/>
    </location>
</feature>
<sequence>MNQNSDTMSNISSPKSGIASPKRLSMQRSQTMRASKESSASKHPERSDSAAQMARERRGTLESYSPRTQMELMDHPLGELLLPILPPQEGENGHGGLPVRTSNVKHYYGVAAKRRSSYQGGAPVAPVLPVKHPPALAQFLESGGAKPSEIQSEEANAAASNQRIAEKIAERRQSYAGIGLRDPGSPKRQGGRLSMKVSSNQRRASEAPGADPSSFALRTPYQLKPRRVWMLEEAFRSVREGAEALASEDFPTEGEARWLGVGGAAEWRPCMVLGYDVSEHKYWVQWLAPRPGDSDACARRFQAARMNVRIVNTSEGGHFWQKPREATGGVERRLGKVGDLGEKRASRGGALGHRDGRGMTAILAELAEEYVGQSHQLAVWEQEGEAENGDISESAPTGPRPIPVPTYSYADFRAAVSNRAFLCQPALQPMLLEMSHLLEALSRVELLDSRRRVLTPMEARAHQSKVLKDGVRYVREHLVEEMVDSLALGLGRWTMKMEQAIGDQQSAKVLRWANLRLEEALCGALQGTLLRYTELFQHPRGDPPGAPVFEVGMSMRGDGQLELQAQTGVLATFSGHLLDDLEETLRNTPAFSPSDDRYVQKGPKLPRPTLARTAASAILRTRSAVRTTIDAASELLRTAADQLAQEWASKLPGHVAAFSDGHAAASGDGENATDSSLEKVESLKAYLERLGEVEKAVLGYHGRAFGEVFVLNCRQPLHWLAAERAERREALSRELFETLHDCVRLVQSQLDRNEALLRTDLDDVTPEELSELERFTGRYDGTHAGLLASLREGREALDALENLRAPLSQHDVSALWEAAREAVAHAERVSDVRGRLWIVKPGVIAGIRRRQAELLEAVKERVAAAAGFEGLEDLEAAGEYQAQMAATLRELLEHLEAARKLQVQETLLGIDQLPDCLELLTPAVRKVRFCANVWALASEYLAVQRAHEEAPFKQMNVGRAHLRVAELADKIDELGGSPGARELGGSPAGGVLRFLEAQVRDILRELPVLAKLRHPGVRQRHWEELGPVLGARFLETGRDDPTLAAVLALRLSERRDDVSPVLERAIQEYAQEVCLEKMEEELRRAAVEVAQGVELRGLGDIEALLGEQLVAINSLLSSPFAKAFEGMARTWRERLGHLRACLGELVRAQEAFQKLEPVFRSPHLQQLLPSEHRQFQSVAATWQAVLALASQRRFFLFLCESTLVTKDIPACNLAMADFRSKLTSALDGKRARFPRLHFLTDDELVTFASLELNPTVDPGQTLICKCFQSLSSVEFSQDRKIVAVTGLDGERVTLTQVVGTKDEPLEKWLAALDTEIRTTLKAGLAKAVEYLESGRGASLSHFCSMKKEDGISSTSRRSEPGGFEEGVPGNLPSQSVGLALQVSFTRQVEKVLSRDESADLKRRGLHSELERMQEQVEDLRAAVAKGLGGLARVKAKRLIRLGARLSRTLRQLIECPGKDLHQDRFAWQKHLRFYFDPAAPRGAACRLEMAGAKLSYGFEFIGRQERGIVTSDMERCFAGLLGAVASGGCALVTGTPGAGRAEVVRALAAAAGKTCLFASCSEGMSGDRLSGVMRASIASGTWFCLRDVGAVGADVAQSLSQQLASVKQALTSSGGRVQLAGSSVQVDRTAAVFCTAQIDGPQPSDRLAAACRATALGDGATVADVAGGLMHAEGFENWENLGRKLATALQFASQQLGARHFAAGLPAAHALVERAVRARAEMTSAGFGNVSEEALLAGVVERGIAPGLLGDELTSFQRLLTNVFPGGGRPVDTNGRLKEAVREAVRERGLSEVSGTVQKCVQLQECMALECLGTVVCGEAGAGKTELIALLARASEKLTGTRVTIETVALAGASAEQIAARCDDILGRQDGDTWVVFDGAMGADQAVIITGRFDQDSRLFALSREKGHRLKVIFEVDSPEGIPSALQGRCALVHVSRGEAVDWNALVKAWVERSLPPSWAEEAALFKLVCEKALPACLELAMTGAPANLELIPTGLVQSFLSLVGFTLASFYSANPSQRPKSGREEGPEADQGKGRRRLISYGRKQARDMVSWRRLHLHKEGEGSLDKRESAVAALKSRLDDVKPSERAQMLTTAAVFAAVNSLGLAIAGATERAALEHVIRDVIRDVGPKEAPPLPEESLFEVGYSWQFRAWRHWPELRTESAAADGKASGAPSGDVRFFVPVPETARNEVLAKMVLRGGGRVALFGPPGSGKKSLIGHVMRTAAKEESARETRGGKPGGVGQNPQGSNDSASGRSVVTIDSEGSEKPTARLLRNYSLLPTVPYSFDSLVAIFAEQLAAAWPERAAGMGGTNEPGRSTPGLPDSLVLRLSRASTQLHKTLLQTLPNPREGLGLGTRDLLSLLDALVTNSDALKPIPDALQSDADAPTAGMDAGTDADAVKLWAHEVRRVYGDRLTGAAAVESALAAATAAHLREWAPLTVQPFMFGQYTRHSDANGDVRVRVVYKEVMDKSGWVLGMEGQLAAHNMENSDPLPIVLFPEAAEHLSRLLRALRGSGSQALLIGPPRSGKRSLLRLAAFVLGFDRFEVGEKNGEVPGEWREEMGKAVERAALGDRGVVLGVKAGQPGLMDDVAQLRRGLEVLSLLSPERRYFIQQEQQRLEESSSTSLVSLIDSAQEREAYFNARLVERVNANLRIAVRAAARSPALAHILTECRPFADACSVDRFDAFSDAALASIARAHFDKHEELQRFVEFAAVERGALATAAAAVHARARGPGVASYQELLRAFSALLLDRGGAFWATLQRLTVGAAKLRSTARLVAEMQSDLEALLGRRDSTEEEMERLIGSIAREQDALDASRAALQVEQEKAERESAAAARAAADAQQDVDSVVPLVSQAIKELSSLNKKDIAEMKSLAKPPPRLMIVLEALCILLGRAPKRPRVSQPGRGAPEAGEGYWPVARELLAQVNFVQMLLSFDKDEMDADTVRRLRPYIENPDFAPDHVGRISVACKSICIWVRAMYSYHVAKVTKMAPRVERLREVTSDLENARAALERRKVELSEMEEKISHLRSRYENARGAKNSLVQQAEESEVKVERAQRLIGRLEGECARWEKCAGELREKWRGVVGDALLAAGHVAYLGRVPRKLRESQIAEWQEALRNIRLPFSQGFSLLGFCVDQQTVQEWVAAGLPNDRQSLENAVMVKYAQRWVKVADPQNQAAAWLGRRDNGRSPAWLAAESAELAAALEEALQKGRGVVVSVEKTGDSELLRSIVRSNGASQEEGESGLCVMHVKNEKMAAQCLREDNMDANCVDFSITNDGVYSQLLALVVEKERPDLEEQRRGLVQSHAALERQLAAAEERLLALVSGASGTILDDAALEDALTAASGTYENIQFALDFEFRAGTTVLRARLFYGFPPPQGRISRVAANEGELEATRDRYRPVAERGTLLFATIRDLAKCGPLYGRRLGWFKQLYARGMQRTSALSPVEVSERLTYLTRQMTSVVFCTVAGTLFAEHRALFALVLTARILEARGDLSAEEWGAFVAGPGQSTLVDQPPLFLADKQEKWSALLDLESRLDCFSGLSTDVRRNAPAWQALFEREGAPDAQLPDPWASESSLFQKLVLTRFLWPDQVVSAAERCAYAVLEIDAAAAAARPTVAAAAEQADRLTPILCACAPGADPLVEISEFARKKSMSKRMWAVSLAEAGQCERALEGIADAAKWGKWVVLQDCHAAGPWLATLQGALEGLKGNPNVHDNFRVWLTTAAAADFPPERLHGSVKLVFEPPQGVRAHLLRLLQQLEAETAAAAAPRAQAAALAWYRLCLFHAIVVERCQRGKIGWHSPCSFTSHDFHTAKALLARLLAPRPATPAEPPAPKPQTPELDSRRPTPRQPGESLLPTTAEWVLGSGGSKGSKGLGEADSAAAARALSETPDGLLDLLGETAYGGRLADASDRRALRTLLADCFAPGGLLANGTQYVPSEPAPLAAYLEHARALPCDDPADLLGVRASTGRVLAAAAAETLLERAATLGCGMADGSERTEDEQQALDEETARAALLGALPATIPDPKPGSRSLRQDPVVAAIAWEVRLFNRELEAWREEDGEARPLQEEIVKTLRLRRDALAAAVRAGGGKSMRLWLPAFRSPQALFAAVAHRSAQQTGLPLDEIALTFDVESVPRDDQPPGENETHFCFEGLMLEGAVLADGVLQPPEGEGDHPTPVLVRVVALPRTDYGLEADRTYLCPVHIVSAEGRKVLGWTRLRSGQRPEGWWEKRQVAVVCRSAWC</sequence>
<evidence type="ECO:0000256" key="9">
    <source>
        <dbReference type="ARBA" id="ARBA00023017"/>
    </source>
</evidence>
<dbReference type="InterPro" id="IPR041228">
    <property type="entry name" value="Dynein_C"/>
</dbReference>
<feature type="compositionally biased region" description="Basic and acidic residues" evidence="16">
    <location>
        <begin position="34"/>
        <end position="60"/>
    </location>
</feature>
<dbReference type="EMBL" id="DF237475">
    <property type="protein sequence ID" value="GAQ89468.1"/>
    <property type="molecule type" value="Genomic_DNA"/>
</dbReference>
<keyword evidence="7" id="KW-0067">ATP-binding</keyword>
<accession>A0A1Y1IMX0</accession>
<dbReference type="Gene3D" id="1.10.287.2620">
    <property type="match status" value="1"/>
</dbReference>
<dbReference type="Pfam" id="PF18199">
    <property type="entry name" value="Dynein_C"/>
    <property type="match status" value="1"/>
</dbReference>
<organism evidence="18 19">
    <name type="scientific">Klebsormidium nitens</name>
    <name type="common">Green alga</name>
    <name type="synonym">Ulothrix nitens</name>
    <dbReference type="NCBI Taxonomy" id="105231"/>
    <lineage>
        <taxon>Eukaryota</taxon>
        <taxon>Viridiplantae</taxon>
        <taxon>Streptophyta</taxon>
        <taxon>Klebsormidiophyceae</taxon>
        <taxon>Klebsormidiales</taxon>
        <taxon>Klebsormidiaceae</taxon>
        <taxon>Klebsormidium</taxon>
    </lineage>
</organism>
<dbReference type="SMART" id="SM00382">
    <property type="entry name" value="AAA"/>
    <property type="match status" value="3"/>
</dbReference>
<feature type="compositionally biased region" description="Basic and acidic residues" evidence="16">
    <location>
        <begin position="2022"/>
        <end position="2034"/>
    </location>
</feature>
<evidence type="ECO:0000313" key="18">
    <source>
        <dbReference type="EMBL" id="GAQ89468.1"/>
    </source>
</evidence>
<feature type="region of interest" description="Disordered" evidence="16">
    <location>
        <begin position="175"/>
        <end position="217"/>
    </location>
</feature>
<keyword evidence="9" id="KW-0243">Dynein</keyword>
<keyword evidence="10 15" id="KW-0175">Coiled coil</keyword>
<keyword evidence="11" id="KW-0969">Cilium</keyword>
<evidence type="ECO:0000256" key="13">
    <source>
        <dbReference type="ARBA" id="ARBA00023212"/>
    </source>
</evidence>
<feature type="region of interest" description="Disordered" evidence="16">
    <location>
        <begin position="144"/>
        <end position="163"/>
    </location>
</feature>
<dbReference type="Gene3D" id="1.20.58.1120">
    <property type="match status" value="1"/>
</dbReference>
<dbReference type="GO" id="GO:0045505">
    <property type="term" value="F:dynein intermediate chain binding"/>
    <property type="evidence" value="ECO:0000318"/>
    <property type="project" value="GO_Central"/>
</dbReference>
<dbReference type="GO" id="GO:0005524">
    <property type="term" value="F:ATP binding"/>
    <property type="evidence" value="ECO:0007669"/>
    <property type="project" value="UniProtKB-KW"/>
</dbReference>
<evidence type="ECO:0000256" key="7">
    <source>
        <dbReference type="ARBA" id="ARBA00022840"/>
    </source>
</evidence>
<feature type="compositionally biased region" description="Gly residues" evidence="16">
    <location>
        <begin position="3865"/>
        <end position="3874"/>
    </location>
</feature>
<evidence type="ECO:0000256" key="6">
    <source>
        <dbReference type="ARBA" id="ARBA00022794"/>
    </source>
</evidence>
<keyword evidence="8" id="KW-0282">Flagellum</keyword>
<evidence type="ECO:0000256" key="15">
    <source>
        <dbReference type="SAM" id="Coils"/>
    </source>
</evidence>
<evidence type="ECO:0000256" key="5">
    <source>
        <dbReference type="ARBA" id="ARBA00022741"/>
    </source>
</evidence>
<dbReference type="Gene3D" id="3.40.50.300">
    <property type="entry name" value="P-loop containing nucleotide triphosphate hydrolases"/>
    <property type="match status" value="5"/>
</dbReference>
<dbReference type="InterPro" id="IPR026983">
    <property type="entry name" value="DHC"/>
</dbReference>
<keyword evidence="14" id="KW-0966">Cell projection</keyword>
<dbReference type="Gene3D" id="1.20.140.100">
    <property type="entry name" value="Dynein heavy chain, N-terminal domain 2"/>
    <property type="match status" value="1"/>
</dbReference>
<feature type="coiled-coil region" evidence="15">
    <location>
        <begin position="2994"/>
        <end position="3066"/>
    </location>
</feature>
<protein>
    <submittedName>
        <fullName evidence="18">Dyneins heavy chain</fullName>
    </submittedName>
</protein>
<dbReference type="PANTHER" id="PTHR45703">
    <property type="entry name" value="DYNEIN HEAVY CHAIN"/>
    <property type="match status" value="1"/>
</dbReference>
<dbReference type="Gene3D" id="3.10.490.20">
    <property type="match status" value="1"/>
</dbReference>
<dbReference type="Pfam" id="PF03028">
    <property type="entry name" value="Dynein_heavy"/>
    <property type="match status" value="1"/>
</dbReference>
<dbReference type="InterPro" id="IPR027417">
    <property type="entry name" value="P-loop_NTPase"/>
</dbReference>
<keyword evidence="3" id="KW-0963">Cytoplasm</keyword>
<feature type="compositionally biased region" description="Pro residues" evidence="16">
    <location>
        <begin position="3825"/>
        <end position="3837"/>
    </location>
</feature>
<proteinExistence type="predicted"/>
<evidence type="ECO:0000256" key="12">
    <source>
        <dbReference type="ARBA" id="ARBA00023175"/>
    </source>
</evidence>
<dbReference type="GO" id="GO:0008569">
    <property type="term" value="F:minus-end-directed microtubule motor activity"/>
    <property type="evidence" value="ECO:0000318"/>
    <property type="project" value="GO_Central"/>
</dbReference>
<feature type="domain" description="AAA+ ATPase" evidence="17">
    <location>
        <begin position="1810"/>
        <end position="2126"/>
    </location>
</feature>
<dbReference type="Gene3D" id="1.20.920.30">
    <property type="match status" value="1"/>
</dbReference>
<feature type="coiled-coil region" evidence="15">
    <location>
        <begin position="2779"/>
        <end position="2845"/>
    </location>
</feature>
<dbReference type="Gene3D" id="1.20.920.20">
    <property type="match status" value="1"/>
</dbReference>
<dbReference type="InterPro" id="IPR024317">
    <property type="entry name" value="Dynein_heavy_chain_D4_dom"/>
</dbReference>
<evidence type="ECO:0000313" key="19">
    <source>
        <dbReference type="Proteomes" id="UP000054558"/>
    </source>
</evidence>
<feature type="compositionally biased region" description="Polar residues" evidence="16">
    <location>
        <begin position="2244"/>
        <end position="2257"/>
    </location>
</feature>
<keyword evidence="12" id="KW-0505">Motor protein</keyword>
<keyword evidence="13" id="KW-0206">Cytoskeleton</keyword>
<dbReference type="GO" id="GO:0060294">
    <property type="term" value="P:cilium movement involved in cell motility"/>
    <property type="evidence" value="ECO:0000318"/>
    <property type="project" value="GO_Central"/>
</dbReference>
<dbReference type="GO" id="GO:0030030">
    <property type="term" value="P:cell projection organization"/>
    <property type="evidence" value="ECO:0007669"/>
    <property type="project" value="UniProtKB-KW"/>
</dbReference>
<dbReference type="InterPro" id="IPR035699">
    <property type="entry name" value="AAA_6"/>
</dbReference>
<feature type="compositionally biased region" description="Polar residues" evidence="16">
    <location>
        <begin position="149"/>
        <end position="163"/>
    </location>
</feature>
<dbReference type="Gene3D" id="6.10.140.1060">
    <property type="match status" value="1"/>
</dbReference>
<comment type="subcellular location">
    <subcellularLocation>
        <location evidence="1">Cell projection</location>
        <location evidence="1">Cilium</location>
        <location evidence="1">Flagellum</location>
    </subcellularLocation>
    <subcellularLocation>
        <location evidence="2">Cytoplasm</location>
        <location evidence="2">Cytoskeleton</location>
    </subcellularLocation>
</comment>
<dbReference type="InterPro" id="IPR042228">
    <property type="entry name" value="Dynein_linker_3"/>
</dbReference>
<evidence type="ECO:0000256" key="8">
    <source>
        <dbReference type="ARBA" id="ARBA00022846"/>
    </source>
</evidence>
<evidence type="ECO:0000256" key="3">
    <source>
        <dbReference type="ARBA" id="ARBA00022490"/>
    </source>
</evidence>
<dbReference type="OrthoDB" id="1904354at2759"/>
<dbReference type="GO" id="GO:0030286">
    <property type="term" value="C:dynein complex"/>
    <property type="evidence" value="ECO:0000318"/>
    <property type="project" value="GO_Central"/>
</dbReference>
<keyword evidence="19" id="KW-1185">Reference proteome</keyword>
<feature type="domain" description="AAA+ ATPase" evidence="17">
    <location>
        <begin position="1526"/>
        <end position="1660"/>
    </location>
</feature>
<dbReference type="Pfam" id="PF12774">
    <property type="entry name" value="AAA_6"/>
    <property type="match status" value="1"/>
</dbReference>
<gene>
    <name evidence="18" type="ORF">KFL_005260070</name>
</gene>
<keyword evidence="6" id="KW-0970">Cilium biogenesis/degradation</keyword>
<keyword evidence="4" id="KW-0493">Microtubule</keyword>
<dbReference type="InterPro" id="IPR024743">
    <property type="entry name" value="Dynein_HC_stalk"/>
</dbReference>
<evidence type="ECO:0000259" key="17">
    <source>
        <dbReference type="SMART" id="SM00382"/>
    </source>
</evidence>
<dbReference type="InterPro" id="IPR035706">
    <property type="entry name" value="AAA_9"/>
</dbReference>
<evidence type="ECO:0000256" key="16">
    <source>
        <dbReference type="SAM" id="MobiDB-lite"/>
    </source>
</evidence>
<evidence type="ECO:0000256" key="1">
    <source>
        <dbReference type="ARBA" id="ARBA00004230"/>
    </source>
</evidence>
<dbReference type="FunFam" id="1.20.920.20:FF:000001">
    <property type="entry name" value="dynein heavy chain 2, axonemal"/>
    <property type="match status" value="1"/>
</dbReference>
<dbReference type="Gene3D" id="1.10.8.1220">
    <property type="match status" value="1"/>
</dbReference>
<name>A0A1Y1IMX0_KLENI</name>
<dbReference type="Pfam" id="PF12780">
    <property type="entry name" value="AAA_8"/>
    <property type="match status" value="1"/>
</dbReference>
<reference evidence="18 19" key="1">
    <citation type="journal article" date="2014" name="Nat. Commun.">
        <title>Klebsormidium flaccidum genome reveals primary factors for plant terrestrial adaptation.</title>
        <authorList>
            <person name="Hori K."/>
            <person name="Maruyama F."/>
            <person name="Fujisawa T."/>
            <person name="Togashi T."/>
            <person name="Yamamoto N."/>
            <person name="Seo M."/>
            <person name="Sato S."/>
            <person name="Yamada T."/>
            <person name="Mori H."/>
            <person name="Tajima N."/>
            <person name="Moriyama T."/>
            <person name="Ikeuchi M."/>
            <person name="Watanabe M."/>
            <person name="Wada H."/>
            <person name="Kobayashi K."/>
            <person name="Saito M."/>
            <person name="Masuda T."/>
            <person name="Sasaki-Sekimoto Y."/>
            <person name="Mashiguchi K."/>
            <person name="Awai K."/>
            <person name="Shimojima M."/>
            <person name="Masuda S."/>
            <person name="Iwai M."/>
            <person name="Nobusawa T."/>
            <person name="Narise T."/>
            <person name="Kondo S."/>
            <person name="Saito H."/>
            <person name="Sato R."/>
            <person name="Murakawa M."/>
            <person name="Ihara Y."/>
            <person name="Oshima-Yamada Y."/>
            <person name="Ohtaka K."/>
            <person name="Satoh M."/>
            <person name="Sonobe K."/>
            <person name="Ishii M."/>
            <person name="Ohtani R."/>
            <person name="Kanamori-Sato M."/>
            <person name="Honoki R."/>
            <person name="Miyazaki D."/>
            <person name="Mochizuki H."/>
            <person name="Umetsu J."/>
            <person name="Higashi K."/>
            <person name="Shibata D."/>
            <person name="Kamiya Y."/>
            <person name="Sato N."/>
            <person name="Nakamura Y."/>
            <person name="Tabata S."/>
            <person name="Ida S."/>
            <person name="Kurokawa K."/>
            <person name="Ohta H."/>
        </authorList>
    </citation>
    <scope>NUCLEOTIDE SEQUENCE [LARGE SCALE GENOMIC DNA]</scope>
    <source>
        <strain evidence="18 19">NIES-2285</strain>
    </source>
</reference>
<dbReference type="Proteomes" id="UP000054558">
    <property type="component" value="Unassembled WGS sequence"/>
</dbReference>
<feature type="region of interest" description="Disordered" evidence="16">
    <location>
        <begin position="3825"/>
        <end position="3876"/>
    </location>
</feature>
<dbReference type="STRING" id="105231.A0A1Y1IMX0"/>
<feature type="region of interest" description="Disordered" evidence="16">
    <location>
        <begin position="2015"/>
        <end position="2038"/>
    </location>
</feature>
<feature type="region of interest" description="Disordered" evidence="16">
    <location>
        <begin position="1"/>
        <end position="68"/>
    </location>
</feature>
<dbReference type="GO" id="GO:0051959">
    <property type="term" value="F:dynein light intermediate chain binding"/>
    <property type="evidence" value="ECO:0000318"/>
    <property type="project" value="GO_Central"/>
</dbReference>
<evidence type="ECO:0000256" key="14">
    <source>
        <dbReference type="ARBA" id="ARBA00023273"/>
    </source>
</evidence>
<dbReference type="InterPro" id="IPR004273">
    <property type="entry name" value="Dynein_heavy_D6_P-loop"/>
</dbReference>
<dbReference type="InterPro" id="IPR043157">
    <property type="entry name" value="Dynein_AAA1S"/>
</dbReference>
<evidence type="ECO:0000256" key="10">
    <source>
        <dbReference type="ARBA" id="ARBA00023054"/>
    </source>
</evidence>
<dbReference type="PANTHER" id="PTHR45703:SF8">
    <property type="entry name" value="DYNEINS HEAVY CHAIN"/>
    <property type="match status" value="1"/>
</dbReference>
<evidence type="ECO:0000256" key="2">
    <source>
        <dbReference type="ARBA" id="ARBA00004245"/>
    </source>
</evidence>
<dbReference type="InterPro" id="IPR003593">
    <property type="entry name" value="AAA+_ATPase"/>
</dbReference>
<dbReference type="SUPFAM" id="SSF52540">
    <property type="entry name" value="P-loop containing nucleoside triphosphate hydrolases"/>
    <property type="match status" value="2"/>
</dbReference>
<dbReference type="Gene3D" id="1.10.8.720">
    <property type="entry name" value="Region D6 of dynein motor"/>
    <property type="match status" value="1"/>
</dbReference>
<feature type="region of interest" description="Disordered" evidence="16">
    <location>
        <begin position="1349"/>
        <end position="1370"/>
    </location>
</feature>
<dbReference type="Pfam" id="PF12781">
    <property type="entry name" value="AAA_9"/>
    <property type="match status" value="1"/>
</dbReference>
<feature type="compositionally biased region" description="Basic and acidic residues" evidence="16">
    <location>
        <begin position="2225"/>
        <end position="2236"/>
    </location>
</feature>
<feature type="region of interest" description="Disordered" evidence="16">
    <location>
        <begin position="2224"/>
        <end position="2267"/>
    </location>
</feature>
<dbReference type="InterPro" id="IPR013602">
    <property type="entry name" value="Dynein_heavy_linker"/>
</dbReference>
<dbReference type="InterPro" id="IPR043160">
    <property type="entry name" value="Dynein_C_barrel"/>
</dbReference>
<dbReference type="Gene3D" id="3.20.180.20">
    <property type="entry name" value="Dynein heavy chain, N-terminal domain 2"/>
    <property type="match status" value="1"/>
</dbReference>